<sequence length="155" mass="18373">MYLNHYLIEKDLPFKIENNAKRIGANGRENEVDIAFVDPRNWDECLKQPKIVTGFSIKNEIGGTSWKEHEKISEYCQSLKKKYGSNNLAQDLFRLENIKRGSNRSFTSCTIIFEKVKPNYKSYLQTIRRDYPNHYYIVLYDNNIPIWEQLSELRA</sequence>
<comment type="caution">
    <text evidence="1">The sequence shown here is derived from an EMBL/GenBank/DDBJ whole genome shotgun (WGS) entry which is preliminary data.</text>
</comment>
<reference evidence="1 2" key="1">
    <citation type="journal article" date="2022" name="Int. J. Syst. Evol. Microbiol.">
        <title>Neobacillus kokaensis sp. nov., isolated from soil.</title>
        <authorList>
            <person name="Yuki K."/>
            <person name="Matsubara H."/>
            <person name="Yamaguchi S."/>
        </authorList>
    </citation>
    <scope>NUCLEOTIDE SEQUENCE [LARGE SCALE GENOMIC DNA]</scope>
    <source>
        <strain evidence="1 2">LOB 377</strain>
    </source>
</reference>
<dbReference type="EMBL" id="BNDS01000053">
    <property type="protein sequence ID" value="GHI01637.1"/>
    <property type="molecule type" value="Genomic_DNA"/>
</dbReference>
<dbReference type="Proteomes" id="UP000637074">
    <property type="component" value="Unassembled WGS sequence"/>
</dbReference>
<keyword evidence="2" id="KW-1185">Reference proteome</keyword>
<gene>
    <name evidence="1" type="ORF">AM1BK_51790</name>
</gene>
<accession>A0ABQ3NCI8</accession>
<proteinExistence type="predicted"/>
<protein>
    <submittedName>
        <fullName evidence="1">Uncharacterized protein</fullName>
    </submittedName>
</protein>
<organism evidence="1 2">
    <name type="scientific">Neobacillus kokaensis</name>
    <dbReference type="NCBI Taxonomy" id="2759023"/>
    <lineage>
        <taxon>Bacteria</taxon>
        <taxon>Bacillati</taxon>
        <taxon>Bacillota</taxon>
        <taxon>Bacilli</taxon>
        <taxon>Bacillales</taxon>
        <taxon>Bacillaceae</taxon>
        <taxon>Neobacillus</taxon>
    </lineage>
</organism>
<name>A0ABQ3NCI8_9BACI</name>
<evidence type="ECO:0000313" key="2">
    <source>
        <dbReference type="Proteomes" id="UP000637074"/>
    </source>
</evidence>
<evidence type="ECO:0000313" key="1">
    <source>
        <dbReference type="EMBL" id="GHI01637.1"/>
    </source>
</evidence>